<organism evidence="3 4">
    <name type="scientific">Acrocarpospora corrugata</name>
    <dbReference type="NCBI Taxonomy" id="35763"/>
    <lineage>
        <taxon>Bacteria</taxon>
        <taxon>Bacillati</taxon>
        <taxon>Actinomycetota</taxon>
        <taxon>Actinomycetes</taxon>
        <taxon>Streptosporangiales</taxon>
        <taxon>Streptosporangiaceae</taxon>
        <taxon>Acrocarpospora</taxon>
    </lineage>
</organism>
<evidence type="ECO:0000313" key="3">
    <source>
        <dbReference type="EMBL" id="GES02254.1"/>
    </source>
</evidence>
<dbReference type="SUPFAM" id="SSF54909">
    <property type="entry name" value="Dimeric alpha+beta barrel"/>
    <property type="match status" value="1"/>
</dbReference>
<protein>
    <recommendedName>
        <fullName evidence="2">YCII-related domain-containing protein</fullName>
    </recommendedName>
</protein>
<comment type="similarity">
    <text evidence="1">Belongs to the YciI family.</text>
</comment>
<sequence>MKYMLIIYGNKEFWDSIPPDEREAMIAQFDAFNTKHLKSGELLGGYGLADVTEAKTVRVRDGVPVITDGPYLEAKEYLASTYLLNVPDETRALELAAELPAAALSQVEVWPIVNESHRT</sequence>
<dbReference type="AlphaFoldDB" id="A0A5M3W0J8"/>
<evidence type="ECO:0000313" key="4">
    <source>
        <dbReference type="Proteomes" id="UP000334990"/>
    </source>
</evidence>
<dbReference type="Proteomes" id="UP000334990">
    <property type="component" value="Unassembled WGS sequence"/>
</dbReference>
<dbReference type="PANTHER" id="PTHR35174">
    <property type="entry name" value="BLL7171 PROTEIN-RELATED"/>
    <property type="match status" value="1"/>
</dbReference>
<reference evidence="3 4" key="1">
    <citation type="submission" date="2019-10" db="EMBL/GenBank/DDBJ databases">
        <title>Whole genome shotgun sequence of Acrocarpospora corrugata NBRC 13972.</title>
        <authorList>
            <person name="Ichikawa N."/>
            <person name="Kimura A."/>
            <person name="Kitahashi Y."/>
            <person name="Komaki H."/>
            <person name="Oguchi A."/>
        </authorList>
    </citation>
    <scope>NUCLEOTIDE SEQUENCE [LARGE SCALE GENOMIC DNA]</scope>
    <source>
        <strain evidence="3 4">NBRC 13972</strain>
    </source>
</reference>
<dbReference type="RefSeq" id="WP_155338495.1">
    <property type="nucleotide sequence ID" value="NZ_BAAABN010000002.1"/>
</dbReference>
<proteinExistence type="inferred from homology"/>
<dbReference type="EMBL" id="BLAD01000057">
    <property type="protein sequence ID" value="GES02254.1"/>
    <property type="molecule type" value="Genomic_DNA"/>
</dbReference>
<name>A0A5M3W0J8_9ACTN</name>
<feature type="domain" description="YCII-related" evidence="2">
    <location>
        <begin position="1"/>
        <end position="113"/>
    </location>
</feature>
<dbReference type="InterPro" id="IPR011008">
    <property type="entry name" value="Dimeric_a/b-barrel"/>
</dbReference>
<dbReference type="InterPro" id="IPR005545">
    <property type="entry name" value="YCII"/>
</dbReference>
<dbReference type="Gene3D" id="3.30.70.1060">
    <property type="entry name" value="Dimeric alpha+beta barrel"/>
    <property type="match status" value="1"/>
</dbReference>
<evidence type="ECO:0000259" key="2">
    <source>
        <dbReference type="Pfam" id="PF03795"/>
    </source>
</evidence>
<keyword evidence="4" id="KW-1185">Reference proteome</keyword>
<gene>
    <name evidence="3" type="ORF">Acor_43190</name>
</gene>
<comment type="caution">
    <text evidence="3">The sequence shown here is derived from an EMBL/GenBank/DDBJ whole genome shotgun (WGS) entry which is preliminary data.</text>
</comment>
<dbReference type="Pfam" id="PF03795">
    <property type="entry name" value="YCII"/>
    <property type="match status" value="1"/>
</dbReference>
<dbReference type="OrthoDB" id="668782at2"/>
<dbReference type="PANTHER" id="PTHR35174:SF3">
    <property type="entry name" value="BLL7171 PROTEIN"/>
    <property type="match status" value="1"/>
</dbReference>
<evidence type="ECO:0000256" key="1">
    <source>
        <dbReference type="ARBA" id="ARBA00007689"/>
    </source>
</evidence>
<accession>A0A5M3W0J8</accession>